<dbReference type="Proteomes" id="UP000179184">
    <property type="component" value="Unassembled WGS sequence"/>
</dbReference>
<reference evidence="1 2" key="1">
    <citation type="journal article" date="2016" name="Nat. Commun.">
        <title>Thousands of microbial genomes shed light on interconnected biogeochemical processes in an aquifer system.</title>
        <authorList>
            <person name="Anantharaman K."/>
            <person name="Brown C.T."/>
            <person name="Hug L.A."/>
            <person name="Sharon I."/>
            <person name="Castelle C.J."/>
            <person name="Probst A.J."/>
            <person name="Thomas B.C."/>
            <person name="Singh A."/>
            <person name="Wilkins M.J."/>
            <person name="Karaoz U."/>
            <person name="Brodie E.L."/>
            <person name="Williams K.H."/>
            <person name="Hubbard S.S."/>
            <person name="Banfield J.F."/>
        </authorList>
    </citation>
    <scope>NUCLEOTIDE SEQUENCE [LARGE SCALE GENOMIC DNA]</scope>
</reference>
<dbReference type="Gene3D" id="3.40.50.1450">
    <property type="entry name" value="HybD-like"/>
    <property type="match status" value="1"/>
</dbReference>
<dbReference type="EMBL" id="MEYN01000038">
    <property type="protein sequence ID" value="OGD29834.1"/>
    <property type="molecule type" value="Genomic_DNA"/>
</dbReference>
<accession>A0A1F5BGV3</accession>
<evidence type="ECO:0000313" key="1">
    <source>
        <dbReference type="EMBL" id="OGD29834.1"/>
    </source>
</evidence>
<evidence type="ECO:0000313" key="2">
    <source>
        <dbReference type="Proteomes" id="UP000179184"/>
    </source>
</evidence>
<dbReference type="InterPro" id="IPR023430">
    <property type="entry name" value="Pept_HybD-like_dom_sf"/>
</dbReference>
<sequence>MTIFIFGNPDLAFDSLPLRILPGLKKRFPQVKFEVRDPNEEWDVPEELILIDTVFGIERARIFDDLKNFENSPRVSLHDFDLLSHLRYLRKLGKLKKIKIIGVPPTISEKEALEQISAILRAS</sequence>
<dbReference type="SUPFAM" id="SSF53163">
    <property type="entry name" value="HybD-like"/>
    <property type="match status" value="1"/>
</dbReference>
<gene>
    <name evidence="1" type="ORF">A2W60_03325</name>
</gene>
<comment type="caution">
    <text evidence="1">The sequence shown here is derived from an EMBL/GenBank/DDBJ whole genome shotgun (WGS) entry which is preliminary data.</text>
</comment>
<protein>
    <submittedName>
        <fullName evidence="1">Uncharacterized protein</fullName>
    </submittedName>
</protein>
<name>A0A1F5BGV3_9BACT</name>
<proteinExistence type="predicted"/>
<dbReference type="AlphaFoldDB" id="A0A1F5BGV3"/>
<organism evidence="1 2">
    <name type="scientific">Candidatus Azambacteria bacterium RIFCSPHIGHO2_02_46_12</name>
    <dbReference type="NCBI Taxonomy" id="1797295"/>
    <lineage>
        <taxon>Bacteria</taxon>
        <taxon>Candidatus Azamiibacteriota</taxon>
    </lineage>
</organism>